<dbReference type="PANTHER" id="PTHR44051:SF9">
    <property type="entry name" value="GLUTATHIONE S-TRANSFERASE 1"/>
    <property type="match status" value="1"/>
</dbReference>
<feature type="domain" description="GST N-terminal" evidence="2">
    <location>
        <begin position="16"/>
        <end position="105"/>
    </location>
</feature>
<organism evidence="3 4">
    <name type="scientific">Ophiocordyceps australis</name>
    <dbReference type="NCBI Taxonomy" id="1399860"/>
    <lineage>
        <taxon>Eukaryota</taxon>
        <taxon>Fungi</taxon>
        <taxon>Dikarya</taxon>
        <taxon>Ascomycota</taxon>
        <taxon>Pezizomycotina</taxon>
        <taxon>Sordariomycetes</taxon>
        <taxon>Hypocreomycetidae</taxon>
        <taxon>Hypocreales</taxon>
        <taxon>Ophiocordycipitaceae</taxon>
        <taxon>Ophiocordyceps</taxon>
    </lineage>
</organism>
<keyword evidence="4" id="KW-1185">Reference proteome</keyword>
<dbReference type="AlphaFoldDB" id="A0A2C5Y0F2"/>
<dbReference type="InterPro" id="IPR036282">
    <property type="entry name" value="Glutathione-S-Trfase_C_sf"/>
</dbReference>
<dbReference type="Pfam" id="PF13409">
    <property type="entry name" value="GST_N_2"/>
    <property type="match status" value="1"/>
</dbReference>
<dbReference type="PROSITE" id="PS50404">
    <property type="entry name" value="GST_NTER"/>
    <property type="match status" value="1"/>
</dbReference>
<dbReference type="SFLD" id="SFLDS00019">
    <property type="entry name" value="Glutathione_Transferase_(cytos"/>
    <property type="match status" value="1"/>
</dbReference>
<dbReference type="Proteomes" id="UP000226192">
    <property type="component" value="Unassembled WGS sequence"/>
</dbReference>
<dbReference type="STRING" id="1399860.A0A2C5Y0F2"/>
<comment type="caution">
    <text evidence="3">The sequence shown here is derived from an EMBL/GenBank/DDBJ whole genome shotgun (WGS) entry which is preliminary data.</text>
</comment>
<dbReference type="InterPro" id="IPR036249">
    <property type="entry name" value="Thioredoxin-like_sf"/>
</dbReference>
<evidence type="ECO:0000313" key="3">
    <source>
        <dbReference type="EMBL" id="PHH61133.1"/>
    </source>
</evidence>
<dbReference type="SFLD" id="SFLDG00358">
    <property type="entry name" value="Main_(cytGST)"/>
    <property type="match status" value="1"/>
</dbReference>
<dbReference type="PANTHER" id="PTHR44051">
    <property type="entry name" value="GLUTATHIONE S-TRANSFERASE-RELATED"/>
    <property type="match status" value="1"/>
</dbReference>
<name>A0A2C5Y0F2_9HYPO</name>
<accession>A0A2C5Y0F2</accession>
<dbReference type="EMBL" id="NJET01000115">
    <property type="protein sequence ID" value="PHH61133.1"/>
    <property type="molecule type" value="Genomic_DNA"/>
</dbReference>
<proteinExistence type="inferred from homology"/>
<sequence length="280" mass="31360">MASADNQGSDSTGEQQPKIKLYWLNLSRSQRIVWLLEELKVPYEIEVFHRNKRTMLAPAELERIHPLGKSPVVTVTAAGPGAKEIVLAESGLMTQYLCEHLPEGKRLMPKKWREGMEGKIGGETDAWMRYEYLLHYAEGSLMPVLVISLIMSRLKSTDVPFFIRPITGAAANRVMALFVLPNAVKHMRLIDDMLATSGGRYLCGDELTAADILMSFPLLAGRERWDEMGKWGGGATSAAGTWAEAFPRIVEYTARLEKEEGYRRSIERIEAVDGKFEASL</sequence>
<comment type="similarity">
    <text evidence="1">Belongs to the GST superfamily.</text>
</comment>
<dbReference type="InterPro" id="IPR040079">
    <property type="entry name" value="Glutathione_S-Trfase"/>
</dbReference>
<evidence type="ECO:0000259" key="2">
    <source>
        <dbReference type="PROSITE" id="PS50404"/>
    </source>
</evidence>
<dbReference type="SUPFAM" id="SSF52833">
    <property type="entry name" value="Thioredoxin-like"/>
    <property type="match status" value="1"/>
</dbReference>
<dbReference type="OrthoDB" id="2098326at2759"/>
<reference evidence="3 4" key="1">
    <citation type="submission" date="2017-06" db="EMBL/GenBank/DDBJ databases">
        <title>Ant-infecting Ophiocordyceps genomes reveal a high diversity of potential behavioral manipulation genes and a possible major role for enterotoxins.</title>
        <authorList>
            <person name="De Bekker C."/>
            <person name="Evans H.C."/>
            <person name="Brachmann A."/>
            <person name="Hughes D.P."/>
        </authorList>
    </citation>
    <scope>NUCLEOTIDE SEQUENCE [LARGE SCALE GENOMIC DNA]</scope>
    <source>
        <strain evidence="3 4">Map64</strain>
    </source>
</reference>
<dbReference type="SUPFAM" id="SSF47616">
    <property type="entry name" value="GST C-terminal domain-like"/>
    <property type="match status" value="1"/>
</dbReference>
<dbReference type="CDD" id="cd03046">
    <property type="entry name" value="GST_N_GTT1_like"/>
    <property type="match status" value="1"/>
</dbReference>
<gene>
    <name evidence="3" type="ORF">CDD81_750</name>
</gene>
<protein>
    <recommendedName>
        <fullName evidence="2">GST N-terminal domain-containing protein</fullName>
    </recommendedName>
</protein>
<evidence type="ECO:0000313" key="4">
    <source>
        <dbReference type="Proteomes" id="UP000226192"/>
    </source>
</evidence>
<evidence type="ECO:0000256" key="1">
    <source>
        <dbReference type="ARBA" id="ARBA00007409"/>
    </source>
</evidence>
<dbReference type="InterPro" id="IPR004045">
    <property type="entry name" value="Glutathione_S-Trfase_N"/>
</dbReference>
<dbReference type="CDD" id="cd03189">
    <property type="entry name" value="GST_C_GTT1_like"/>
    <property type="match status" value="1"/>
</dbReference>
<dbReference type="Gene3D" id="3.40.30.10">
    <property type="entry name" value="Glutaredoxin"/>
    <property type="match status" value="1"/>
</dbReference>
<dbReference type="Gene3D" id="1.20.1050.10">
    <property type="match status" value="1"/>
</dbReference>